<dbReference type="PROSITE" id="PS50893">
    <property type="entry name" value="ABC_TRANSPORTER_2"/>
    <property type="match status" value="1"/>
</dbReference>
<keyword evidence="2 4" id="KW-0067">ATP-binding</keyword>
<dbReference type="Gene3D" id="3.40.50.300">
    <property type="entry name" value="P-loop containing nucleotide triphosphate hydrolases"/>
    <property type="match status" value="1"/>
</dbReference>
<dbReference type="STRING" id="1603886.GCA_001895165_01334"/>
<dbReference type="InterPro" id="IPR003439">
    <property type="entry name" value="ABC_transporter-like_ATP-bd"/>
</dbReference>
<protein>
    <submittedName>
        <fullName evidence="4">Sugar ABC transporter ATP-binding protein</fullName>
    </submittedName>
</protein>
<dbReference type="GO" id="GO:0005524">
    <property type="term" value="F:ATP binding"/>
    <property type="evidence" value="ECO:0007669"/>
    <property type="project" value="UniProtKB-KW"/>
</dbReference>
<dbReference type="SUPFAM" id="SSF52540">
    <property type="entry name" value="P-loop containing nucleoside triphosphate hydrolases"/>
    <property type="match status" value="1"/>
</dbReference>
<dbReference type="RefSeq" id="WP_083570214.1">
    <property type="nucleotide sequence ID" value="NZ_CP062948.1"/>
</dbReference>
<organism evidence="4 5">
    <name type="scientific">Bifidobacterium lemurum</name>
    <dbReference type="NCBI Taxonomy" id="1603886"/>
    <lineage>
        <taxon>Bacteria</taxon>
        <taxon>Bacillati</taxon>
        <taxon>Actinomycetota</taxon>
        <taxon>Actinomycetes</taxon>
        <taxon>Bifidobacteriales</taxon>
        <taxon>Bifidobacteriaceae</taxon>
        <taxon>Bifidobacterium</taxon>
    </lineage>
</organism>
<dbReference type="CDD" id="cd03216">
    <property type="entry name" value="ABC_Carb_Monos_I"/>
    <property type="match status" value="1"/>
</dbReference>
<dbReference type="Pfam" id="PF00005">
    <property type="entry name" value="ABC_tran"/>
    <property type="match status" value="1"/>
</dbReference>
<keyword evidence="1" id="KW-0547">Nucleotide-binding</keyword>
<dbReference type="PANTHER" id="PTHR43790:SF8">
    <property type="entry name" value="SUGAR ABC TRANSPORTER ATP-BINDING PROTEIN"/>
    <property type="match status" value="1"/>
</dbReference>
<dbReference type="SMART" id="SM00382">
    <property type="entry name" value="AAA"/>
    <property type="match status" value="1"/>
</dbReference>
<keyword evidence="5" id="KW-1185">Reference proteome</keyword>
<dbReference type="AlphaFoldDB" id="A0A261FU45"/>
<dbReference type="GO" id="GO:0016887">
    <property type="term" value="F:ATP hydrolysis activity"/>
    <property type="evidence" value="ECO:0007669"/>
    <property type="project" value="InterPro"/>
</dbReference>
<accession>A0A261FU45</accession>
<name>A0A261FU45_9BIFI</name>
<evidence type="ECO:0000256" key="1">
    <source>
        <dbReference type="ARBA" id="ARBA00022741"/>
    </source>
</evidence>
<evidence type="ECO:0000313" key="4">
    <source>
        <dbReference type="EMBL" id="OZG62712.1"/>
    </source>
</evidence>
<dbReference type="Proteomes" id="UP000216352">
    <property type="component" value="Unassembled WGS sequence"/>
</dbReference>
<proteinExistence type="predicted"/>
<sequence length="261" mass="28798">MTAQVLRSHNAYKQRDFSRRAVFGARGLRKSYGSVDALDGVDIDVYEHEIMAVVGDNGAGKSTLVKILSGLEQPDDGYLLREGEEVSFQGIKEANDSGVCTIFQNPAMCPAMDVSDNVFMGRECMRGPFVDKRRMVEGTRNVLKKLGSPLSPTREVRGLSEGERKTLTFAQAMLKEPEVLILDEPTSSLSVIQTGEVLNQMLSMREDGKSLIVVCHNLTDVFAVSDRICVMRHGCVVAVLNTRETTYETVVGYMAGVPQRR</sequence>
<comment type="caution">
    <text evidence="4">The sequence shown here is derived from an EMBL/GenBank/DDBJ whole genome shotgun (WGS) entry which is preliminary data.</text>
</comment>
<evidence type="ECO:0000256" key="2">
    <source>
        <dbReference type="ARBA" id="ARBA00022840"/>
    </source>
</evidence>
<dbReference type="PANTHER" id="PTHR43790">
    <property type="entry name" value="CARBOHYDRATE TRANSPORT ATP-BINDING PROTEIN MG119-RELATED"/>
    <property type="match status" value="1"/>
</dbReference>
<dbReference type="InterPro" id="IPR027417">
    <property type="entry name" value="P-loop_NTPase"/>
</dbReference>
<gene>
    <name evidence="4" type="ORF">BLEM_0629</name>
</gene>
<dbReference type="InterPro" id="IPR050107">
    <property type="entry name" value="ABC_carbohydrate_import_ATPase"/>
</dbReference>
<reference evidence="4 5" key="1">
    <citation type="journal article" date="2017" name="BMC Genomics">
        <title>Comparative genomic and phylogenomic analyses of the Bifidobacteriaceae family.</title>
        <authorList>
            <person name="Lugli G.A."/>
            <person name="Milani C."/>
            <person name="Turroni F."/>
            <person name="Duranti S."/>
            <person name="Mancabelli L."/>
            <person name="Mangifesta M."/>
            <person name="Ferrario C."/>
            <person name="Modesto M."/>
            <person name="Mattarelli P."/>
            <person name="Jiri K."/>
            <person name="van Sinderen D."/>
            <person name="Ventura M."/>
        </authorList>
    </citation>
    <scope>NUCLEOTIDE SEQUENCE [LARGE SCALE GENOMIC DNA]</scope>
    <source>
        <strain evidence="4 5">DSM 28807</strain>
    </source>
</reference>
<dbReference type="InterPro" id="IPR003593">
    <property type="entry name" value="AAA+_ATPase"/>
</dbReference>
<evidence type="ECO:0000259" key="3">
    <source>
        <dbReference type="PROSITE" id="PS50893"/>
    </source>
</evidence>
<dbReference type="EMBL" id="MWWX01000004">
    <property type="protein sequence ID" value="OZG62712.1"/>
    <property type="molecule type" value="Genomic_DNA"/>
</dbReference>
<feature type="domain" description="ABC transporter" evidence="3">
    <location>
        <begin position="6"/>
        <end position="258"/>
    </location>
</feature>
<evidence type="ECO:0000313" key="5">
    <source>
        <dbReference type="Proteomes" id="UP000216352"/>
    </source>
</evidence>